<dbReference type="AlphaFoldDB" id="A0A1M5Z0G0"/>
<dbReference type="RefSeq" id="WP_073019790.1">
    <property type="nucleotide sequence ID" value="NZ_FQXU01000007.1"/>
</dbReference>
<feature type="domain" description="POTRA" evidence="9">
    <location>
        <begin position="40"/>
        <end position="110"/>
    </location>
</feature>
<keyword evidence="5 8" id="KW-1133">Transmembrane helix</keyword>
<evidence type="ECO:0000313" key="10">
    <source>
        <dbReference type="EMBL" id="SHI17747.1"/>
    </source>
</evidence>
<dbReference type="GO" id="GO:0051301">
    <property type="term" value="P:cell division"/>
    <property type="evidence" value="ECO:0007669"/>
    <property type="project" value="UniProtKB-KW"/>
</dbReference>
<accession>A0A1M5Z0G0</accession>
<dbReference type="PANTHER" id="PTHR37820:SF1">
    <property type="entry name" value="CELL DIVISION PROTEIN FTSQ"/>
    <property type="match status" value="1"/>
</dbReference>
<evidence type="ECO:0000256" key="2">
    <source>
        <dbReference type="ARBA" id="ARBA00022475"/>
    </source>
</evidence>
<evidence type="ECO:0000313" key="11">
    <source>
        <dbReference type="Proteomes" id="UP000184241"/>
    </source>
</evidence>
<dbReference type="EMBL" id="FQXU01000007">
    <property type="protein sequence ID" value="SHI17747.1"/>
    <property type="molecule type" value="Genomic_DNA"/>
</dbReference>
<keyword evidence="6 8" id="KW-0472">Membrane</keyword>
<name>A0A1M5Z0G0_9CLOT</name>
<dbReference type="Pfam" id="PF03799">
    <property type="entry name" value="FtsQ_DivIB_C"/>
    <property type="match status" value="1"/>
</dbReference>
<dbReference type="PROSITE" id="PS51779">
    <property type="entry name" value="POTRA"/>
    <property type="match status" value="1"/>
</dbReference>
<dbReference type="Gene3D" id="3.10.20.310">
    <property type="entry name" value="membrane protein fhac"/>
    <property type="match status" value="1"/>
</dbReference>
<evidence type="ECO:0000256" key="8">
    <source>
        <dbReference type="SAM" id="Phobius"/>
    </source>
</evidence>
<keyword evidence="4 8" id="KW-0812">Transmembrane</keyword>
<dbReference type="InterPro" id="IPR050487">
    <property type="entry name" value="FtsQ_DivIB"/>
</dbReference>
<reference evidence="10 11" key="1">
    <citation type="submission" date="2016-11" db="EMBL/GenBank/DDBJ databases">
        <authorList>
            <person name="Jaros S."/>
            <person name="Januszkiewicz K."/>
            <person name="Wedrychowicz H."/>
        </authorList>
    </citation>
    <scope>NUCLEOTIDE SEQUENCE [LARGE SCALE GENOMIC DNA]</scope>
    <source>
        <strain evidence="10 11">DSM 6191</strain>
    </source>
</reference>
<keyword evidence="3 10" id="KW-0132">Cell division</keyword>
<evidence type="ECO:0000256" key="7">
    <source>
        <dbReference type="ARBA" id="ARBA00023306"/>
    </source>
</evidence>
<evidence type="ECO:0000259" key="9">
    <source>
        <dbReference type="PROSITE" id="PS51779"/>
    </source>
</evidence>
<comment type="subcellular location">
    <subcellularLocation>
        <location evidence="1">Membrane</location>
    </subcellularLocation>
</comment>
<dbReference type="InterPro" id="IPR013685">
    <property type="entry name" value="POTRA_FtsQ_type"/>
</dbReference>
<keyword evidence="7" id="KW-0131">Cell cycle</keyword>
<proteinExistence type="predicted"/>
<gene>
    <name evidence="10" type="ORF">SAMN02745941_02415</name>
</gene>
<dbReference type="InterPro" id="IPR005548">
    <property type="entry name" value="Cell_div_FtsQ/DivIB_C"/>
</dbReference>
<protein>
    <submittedName>
        <fullName evidence="10">Cell division protein FtsQ</fullName>
    </submittedName>
</protein>
<dbReference type="Pfam" id="PF08478">
    <property type="entry name" value="POTRA_1"/>
    <property type="match status" value="1"/>
</dbReference>
<evidence type="ECO:0000256" key="6">
    <source>
        <dbReference type="ARBA" id="ARBA00023136"/>
    </source>
</evidence>
<evidence type="ECO:0000256" key="1">
    <source>
        <dbReference type="ARBA" id="ARBA00004370"/>
    </source>
</evidence>
<dbReference type="Proteomes" id="UP000184241">
    <property type="component" value="Unassembled WGS sequence"/>
</dbReference>
<evidence type="ECO:0000256" key="4">
    <source>
        <dbReference type="ARBA" id="ARBA00022692"/>
    </source>
</evidence>
<keyword evidence="2" id="KW-1003">Cell membrane</keyword>
<dbReference type="GO" id="GO:0005886">
    <property type="term" value="C:plasma membrane"/>
    <property type="evidence" value="ECO:0007669"/>
    <property type="project" value="TreeGrafter"/>
</dbReference>
<feature type="transmembrane region" description="Helical" evidence="8">
    <location>
        <begin position="20"/>
        <end position="40"/>
    </location>
</feature>
<dbReference type="PANTHER" id="PTHR37820">
    <property type="entry name" value="CELL DIVISION PROTEIN DIVIB"/>
    <property type="match status" value="1"/>
</dbReference>
<organism evidence="10 11">
    <name type="scientific">Clostridium intestinale DSM 6191</name>
    <dbReference type="NCBI Taxonomy" id="1121320"/>
    <lineage>
        <taxon>Bacteria</taxon>
        <taxon>Bacillati</taxon>
        <taxon>Bacillota</taxon>
        <taxon>Clostridia</taxon>
        <taxon>Eubacteriales</taxon>
        <taxon>Clostridiaceae</taxon>
        <taxon>Clostridium</taxon>
    </lineage>
</organism>
<dbReference type="InterPro" id="IPR034746">
    <property type="entry name" value="POTRA"/>
</dbReference>
<sequence length="246" mass="27923">MEALKYIEEKKRKKKIKKTIALLMVLIGLLILFLIKAPIFNINNVKIVSNDNEVALKDDIENKLQGIKGRNIFYVKRSYIESILKDDPYIKDVKVTKALPNNLTVEVKENKKIFTVEQNGNYYALDESGKVLDKKLGEDDLVKLEGITIQDKEVGEKITEDEKILEVIKDFGVLINSNTSSIKFSKLDISNLSNISLYSNEVLIKIGGNFDLSRKLNYAINILKNVDIKKGYIDVSVEGNPVIKEE</sequence>
<evidence type="ECO:0000256" key="5">
    <source>
        <dbReference type="ARBA" id="ARBA00022989"/>
    </source>
</evidence>
<evidence type="ECO:0000256" key="3">
    <source>
        <dbReference type="ARBA" id="ARBA00022618"/>
    </source>
</evidence>